<dbReference type="RefSeq" id="WP_254085009.1">
    <property type="nucleotide sequence ID" value="NZ_JAHESE010000013.1"/>
</dbReference>
<accession>A0AAP2DXZ0</accession>
<dbReference type="InterPro" id="IPR015915">
    <property type="entry name" value="Kelch-typ_b-propeller"/>
</dbReference>
<keyword evidence="3" id="KW-0732">Signal</keyword>
<dbReference type="SUPFAM" id="SSF117281">
    <property type="entry name" value="Kelch motif"/>
    <property type="match status" value="2"/>
</dbReference>
<feature type="chain" id="PRO_5042880094" evidence="3">
    <location>
        <begin position="21"/>
        <end position="348"/>
    </location>
</feature>
<dbReference type="PANTHER" id="PTHR45632:SF3">
    <property type="entry name" value="KELCH-LIKE PROTEIN 32"/>
    <property type="match status" value="1"/>
</dbReference>
<keyword evidence="1" id="KW-0880">Kelch repeat</keyword>
<protein>
    <submittedName>
        <fullName evidence="4">Galactose oxidase</fullName>
    </submittedName>
</protein>
<evidence type="ECO:0000256" key="3">
    <source>
        <dbReference type="SAM" id="SignalP"/>
    </source>
</evidence>
<evidence type="ECO:0000313" key="4">
    <source>
        <dbReference type="EMBL" id="MBT1709431.1"/>
    </source>
</evidence>
<name>A0AAP2DXZ0_9BACT</name>
<feature type="signal peptide" evidence="3">
    <location>
        <begin position="1"/>
        <end position="20"/>
    </location>
</feature>
<dbReference type="AlphaFoldDB" id="A0AAP2DXZ0"/>
<evidence type="ECO:0000313" key="5">
    <source>
        <dbReference type="Proteomes" id="UP001319080"/>
    </source>
</evidence>
<dbReference type="Gene3D" id="2.120.10.80">
    <property type="entry name" value="Kelch-type beta propeller"/>
    <property type="match status" value="2"/>
</dbReference>
<evidence type="ECO:0000256" key="2">
    <source>
        <dbReference type="ARBA" id="ARBA00022737"/>
    </source>
</evidence>
<reference evidence="4 5" key="1">
    <citation type="submission" date="2021-05" db="EMBL/GenBank/DDBJ databases">
        <title>A Polyphasic approach of four new species of the genus Ohtaekwangia: Ohtaekwangia histidinii sp. nov., Ohtaekwangia cretensis sp. nov., Ohtaekwangia indiensis sp. nov., Ohtaekwangia reichenbachii sp. nov. from diverse environment.</title>
        <authorList>
            <person name="Octaviana S."/>
        </authorList>
    </citation>
    <scope>NUCLEOTIDE SEQUENCE [LARGE SCALE GENOMIC DNA]</scope>
    <source>
        <strain evidence="4 5">PWU5</strain>
    </source>
</reference>
<dbReference type="PROSITE" id="PS51257">
    <property type="entry name" value="PROKAR_LIPOPROTEIN"/>
    <property type="match status" value="1"/>
</dbReference>
<keyword evidence="5" id="KW-1185">Reference proteome</keyword>
<proteinExistence type="predicted"/>
<gene>
    <name evidence="4" type="ORF">KK062_14405</name>
</gene>
<sequence>MKHLQRIARLFVLAGIMVMAACSSSDDDDTTFGDWIKSTPFKGVKRSGAFTFTIGTTAYVGLGYDGKDYLSDVYKFDVTKGYWEVVTQFPGALRERCVSFSINGIGYVGLGYNRDDAEDGWDDFWQYDPATEQWTQLANFGGGLRYNAVSFAIGSKGYVGTGSDGDNTFSDFWEFTPGAVPEEGEWKEVVSYPGEKMESGLAFVLNNKAYIGTGRDNGIFSTGFWEFAPGTDGGTPTWTKRTPDTDESDYDEFQSAMSRYDAVALTLGNKAYLVGGVASSGATDKAVYEFDATTLNWDNLTSLEGSARSLAVGYVLDSRLFVGTGLNGSSRFDDVWEFFPQKEYDEEY</sequence>
<evidence type="ECO:0000256" key="1">
    <source>
        <dbReference type="ARBA" id="ARBA00022441"/>
    </source>
</evidence>
<dbReference type="Proteomes" id="UP001319080">
    <property type="component" value="Unassembled WGS sequence"/>
</dbReference>
<dbReference type="PANTHER" id="PTHR45632">
    <property type="entry name" value="LD33804P"/>
    <property type="match status" value="1"/>
</dbReference>
<dbReference type="EMBL" id="JAHESE010000013">
    <property type="protein sequence ID" value="MBT1709431.1"/>
    <property type="molecule type" value="Genomic_DNA"/>
</dbReference>
<keyword evidence="2" id="KW-0677">Repeat</keyword>
<comment type="caution">
    <text evidence="4">The sequence shown here is derived from an EMBL/GenBank/DDBJ whole genome shotgun (WGS) entry which is preliminary data.</text>
</comment>
<organism evidence="4 5">
    <name type="scientific">Dawidia cretensis</name>
    <dbReference type="NCBI Taxonomy" id="2782350"/>
    <lineage>
        <taxon>Bacteria</taxon>
        <taxon>Pseudomonadati</taxon>
        <taxon>Bacteroidota</taxon>
        <taxon>Cytophagia</taxon>
        <taxon>Cytophagales</taxon>
        <taxon>Chryseotaleaceae</taxon>
        <taxon>Dawidia</taxon>
    </lineage>
</organism>